<dbReference type="Gene3D" id="3.80.10.10">
    <property type="entry name" value="Ribonuclease Inhibitor"/>
    <property type="match status" value="1"/>
</dbReference>
<evidence type="ECO:0000313" key="2">
    <source>
        <dbReference type="Proteomes" id="UP000054988"/>
    </source>
</evidence>
<gene>
    <name evidence="1" type="ORF">WG66_8361</name>
</gene>
<accession>A0A0W0FRW1</accession>
<comment type="caution">
    <text evidence="1">The sequence shown here is derived from an EMBL/GenBank/DDBJ whole genome shotgun (WGS) entry which is preliminary data.</text>
</comment>
<dbReference type="SUPFAM" id="SSF52047">
    <property type="entry name" value="RNI-like"/>
    <property type="match status" value="1"/>
</dbReference>
<protein>
    <recommendedName>
        <fullName evidence="3">F-box domain-containing protein</fullName>
    </recommendedName>
</protein>
<dbReference type="InterPro" id="IPR032675">
    <property type="entry name" value="LRR_dom_sf"/>
</dbReference>
<organism evidence="1 2">
    <name type="scientific">Moniliophthora roreri</name>
    <name type="common">Frosty pod rot fungus</name>
    <name type="synonym">Monilia roreri</name>
    <dbReference type="NCBI Taxonomy" id="221103"/>
    <lineage>
        <taxon>Eukaryota</taxon>
        <taxon>Fungi</taxon>
        <taxon>Dikarya</taxon>
        <taxon>Basidiomycota</taxon>
        <taxon>Agaricomycotina</taxon>
        <taxon>Agaricomycetes</taxon>
        <taxon>Agaricomycetidae</taxon>
        <taxon>Agaricales</taxon>
        <taxon>Marasmiineae</taxon>
        <taxon>Marasmiaceae</taxon>
        <taxon>Moniliophthora</taxon>
    </lineage>
</organism>
<sequence>MLPFELVIQVLTCFDPRDDKDTLYKCAIAHSSWTPVAQSMLFHELTLQAVSPHHENHILLSEQSVRSLETLSHCLEVRPHLLDYIQDLRIKNLEQNLRDGARHQWNQENDVIARVLRKLTNVKSLSIFRLGYAAVSESMRESIRHIFQLPSLTSLKVTWTIFPSFTQFLSMFSTPRNLTHVHLWSVRFTELRQINENTGAISTAPKSIRIQDLHLHLVLLKPFVAWFEMPQCPIDLSGMKTLRLHRSSMYDPESTATLLKSAGDSLVNLELEGPYRATESEQVHLGHTPNIQTLALINLQQTQTYDPIQWILSLFKPVTRSLLRSVRFELYIELPSHKFWACWKPVDVLFASSGFECLEEVLLVVSSPEEPIEPKSKIEEGFPRLMEKGVMRVKTVHREKELSRAVMVLT</sequence>
<dbReference type="EMBL" id="LATX01001708">
    <property type="protein sequence ID" value="KTB39103.1"/>
    <property type="molecule type" value="Genomic_DNA"/>
</dbReference>
<dbReference type="AlphaFoldDB" id="A0A0W0FRW1"/>
<evidence type="ECO:0000313" key="1">
    <source>
        <dbReference type="EMBL" id="KTB39103.1"/>
    </source>
</evidence>
<dbReference type="eggNOG" id="ENOG502RBQI">
    <property type="taxonomic scope" value="Eukaryota"/>
</dbReference>
<dbReference type="Proteomes" id="UP000054988">
    <property type="component" value="Unassembled WGS sequence"/>
</dbReference>
<proteinExistence type="predicted"/>
<evidence type="ECO:0008006" key="3">
    <source>
        <dbReference type="Google" id="ProtNLM"/>
    </source>
</evidence>
<reference evidence="1 2" key="1">
    <citation type="submission" date="2015-12" db="EMBL/GenBank/DDBJ databases">
        <title>Draft genome sequence of Moniliophthora roreri, the causal agent of frosty pod rot of cacao.</title>
        <authorList>
            <person name="Aime M.C."/>
            <person name="Diaz-Valderrama J.R."/>
            <person name="Kijpornyongpan T."/>
            <person name="Phillips-Mora W."/>
        </authorList>
    </citation>
    <scope>NUCLEOTIDE SEQUENCE [LARGE SCALE GENOMIC DNA]</scope>
    <source>
        <strain evidence="1 2">MCA 2952</strain>
    </source>
</reference>
<name>A0A0W0FRW1_MONRR</name>